<feature type="compositionally biased region" description="Basic and acidic residues" evidence="7">
    <location>
        <begin position="351"/>
        <end position="360"/>
    </location>
</feature>
<keyword evidence="8" id="KW-1133">Transmembrane helix</keyword>
<dbReference type="Proteomes" id="UP001174136">
    <property type="component" value="Unassembled WGS sequence"/>
</dbReference>
<evidence type="ECO:0000256" key="8">
    <source>
        <dbReference type="SAM" id="Phobius"/>
    </source>
</evidence>
<gene>
    <name evidence="10" type="primary">CA14</name>
    <name evidence="10" type="ORF">N1851_030091</name>
</gene>
<keyword evidence="6" id="KW-0456">Lyase</keyword>
<organism evidence="10 11">
    <name type="scientific">Merluccius polli</name>
    <name type="common">Benguela hake</name>
    <name type="synonym">Merluccius cadenati</name>
    <dbReference type="NCBI Taxonomy" id="89951"/>
    <lineage>
        <taxon>Eukaryota</taxon>
        <taxon>Metazoa</taxon>
        <taxon>Chordata</taxon>
        <taxon>Craniata</taxon>
        <taxon>Vertebrata</taxon>
        <taxon>Euteleostomi</taxon>
        <taxon>Actinopterygii</taxon>
        <taxon>Neopterygii</taxon>
        <taxon>Teleostei</taxon>
        <taxon>Neoteleostei</taxon>
        <taxon>Acanthomorphata</taxon>
        <taxon>Zeiogadaria</taxon>
        <taxon>Gadariae</taxon>
        <taxon>Gadiformes</taxon>
        <taxon>Gadoidei</taxon>
        <taxon>Merlucciidae</taxon>
        <taxon>Merluccius</taxon>
    </lineage>
</organism>
<dbReference type="Pfam" id="PF00194">
    <property type="entry name" value="Carb_anhydrase"/>
    <property type="match status" value="1"/>
</dbReference>
<dbReference type="PROSITE" id="PS51144">
    <property type="entry name" value="ALPHA_CA_2"/>
    <property type="match status" value="1"/>
</dbReference>
<name>A0AA47NR43_MERPO</name>
<dbReference type="EC" id="4.2.1.1" evidence="2"/>
<evidence type="ECO:0000313" key="10">
    <source>
        <dbReference type="EMBL" id="KAK0134330.1"/>
    </source>
</evidence>
<evidence type="ECO:0000256" key="7">
    <source>
        <dbReference type="SAM" id="MobiDB-lite"/>
    </source>
</evidence>
<protein>
    <recommendedName>
        <fullName evidence="2">carbonic anhydrase</fullName>
        <ecNumber evidence="2">4.2.1.1</ecNumber>
    </recommendedName>
</protein>
<evidence type="ECO:0000256" key="1">
    <source>
        <dbReference type="ARBA" id="ARBA00010718"/>
    </source>
</evidence>
<dbReference type="PANTHER" id="PTHR18952:SF84">
    <property type="entry name" value="CARBONIC ANHYDRASE 14"/>
    <property type="match status" value="1"/>
</dbReference>
<comment type="caution">
    <text evidence="10">The sequence shown here is derived from an EMBL/GenBank/DDBJ whole genome shotgun (WGS) entry which is preliminary data.</text>
</comment>
<dbReference type="FunFam" id="3.10.200.10:FF:000003">
    <property type="entry name" value="Carbonic anhydrase 12"/>
    <property type="match status" value="1"/>
</dbReference>
<dbReference type="EMBL" id="JAOPHQ010005713">
    <property type="protein sequence ID" value="KAK0134330.1"/>
    <property type="molecule type" value="Genomic_DNA"/>
</dbReference>
<keyword evidence="5" id="KW-0325">Glycoprotein</keyword>
<evidence type="ECO:0000256" key="5">
    <source>
        <dbReference type="ARBA" id="ARBA00023180"/>
    </source>
</evidence>
<feature type="region of interest" description="Disordered" evidence="7">
    <location>
        <begin position="338"/>
        <end position="385"/>
    </location>
</feature>
<dbReference type="AlphaFoldDB" id="A0AA47NR43"/>
<sequence>MLQSKSACWGDGCTYTDLGHACVEEKCKETYWTYTGLVGQSQWSEYFPECGGSSQSPVDVVTSQTKHDPTLTPLTPLGYSQHGNQPFTLYNNGHTVVIDLPDWMGLRGLPWLFTAAQMHLHWGSGGLGHGGSEHTVNGQSTDAELHLVHYNSELYPNISTAMTQDNGLAVLGILIETGQENNQAFDNILNYLGRVRHADQKVFIPAFDVEGLLPGNLGRYYRYKGSLTTPPCYQTVLWTLFQERIHISQAQLVKLETSLYSSRQEEPDRMLLQDNYRSTQPANHRVIFTSFSKESVKELSSGEVTAIVVGVMCGCVGLTVIIRFIIKTIRSTSSWDVLPSIRPTPMPRANMSEKQKEQKQDLALSLTSGAGGTKEEPSSSLQAEP</sequence>
<reference evidence="10" key="1">
    <citation type="journal article" date="2023" name="Front. Mar. Sci.">
        <title>A new Merluccius polli reference genome to investigate the effects of global change in West African waters.</title>
        <authorList>
            <person name="Mateo J.L."/>
            <person name="Blanco-Fernandez C."/>
            <person name="Garcia-Vazquez E."/>
            <person name="Machado-Schiaffino G."/>
        </authorList>
    </citation>
    <scope>NUCLEOTIDE SEQUENCE</scope>
    <source>
        <strain evidence="10">C29</strain>
        <tissue evidence="10">Fin</tissue>
    </source>
</reference>
<keyword evidence="3" id="KW-0479">Metal-binding</keyword>
<evidence type="ECO:0000256" key="4">
    <source>
        <dbReference type="ARBA" id="ARBA00022833"/>
    </source>
</evidence>
<evidence type="ECO:0000256" key="2">
    <source>
        <dbReference type="ARBA" id="ARBA00012925"/>
    </source>
</evidence>
<keyword evidence="8" id="KW-0812">Transmembrane</keyword>
<feature type="domain" description="Alpha-carbonic anhydrase" evidence="9">
    <location>
        <begin position="30"/>
        <end position="291"/>
    </location>
</feature>
<proteinExistence type="inferred from homology"/>
<feature type="transmembrane region" description="Helical" evidence="8">
    <location>
        <begin position="304"/>
        <end position="326"/>
    </location>
</feature>
<dbReference type="GO" id="GO:0004089">
    <property type="term" value="F:carbonate dehydratase activity"/>
    <property type="evidence" value="ECO:0007669"/>
    <property type="project" value="UniProtKB-EC"/>
</dbReference>
<keyword evidence="8" id="KW-0472">Membrane</keyword>
<keyword evidence="11" id="KW-1185">Reference proteome</keyword>
<dbReference type="Gene3D" id="3.10.200.10">
    <property type="entry name" value="Alpha carbonic anhydrase"/>
    <property type="match status" value="1"/>
</dbReference>
<evidence type="ECO:0000256" key="3">
    <source>
        <dbReference type="ARBA" id="ARBA00022723"/>
    </source>
</evidence>
<dbReference type="GO" id="GO:0008270">
    <property type="term" value="F:zinc ion binding"/>
    <property type="evidence" value="ECO:0007669"/>
    <property type="project" value="InterPro"/>
</dbReference>
<dbReference type="InterPro" id="IPR036398">
    <property type="entry name" value="CA_dom_sf"/>
</dbReference>
<accession>A0AA47NR43</accession>
<dbReference type="SUPFAM" id="SSF51069">
    <property type="entry name" value="Carbonic anhydrase"/>
    <property type="match status" value="1"/>
</dbReference>
<evidence type="ECO:0000313" key="11">
    <source>
        <dbReference type="Proteomes" id="UP001174136"/>
    </source>
</evidence>
<evidence type="ECO:0000259" key="9">
    <source>
        <dbReference type="PROSITE" id="PS51144"/>
    </source>
</evidence>
<keyword evidence="4" id="KW-0862">Zinc</keyword>
<dbReference type="InterPro" id="IPR023561">
    <property type="entry name" value="Carbonic_anhydrase_a-class"/>
</dbReference>
<evidence type="ECO:0000256" key="6">
    <source>
        <dbReference type="ARBA" id="ARBA00023239"/>
    </source>
</evidence>
<dbReference type="PANTHER" id="PTHR18952">
    <property type="entry name" value="CARBONIC ANHYDRASE"/>
    <property type="match status" value="1"/>
</dbReference>
<comment type="similarity">
    <text evidence="1">Belongs to the alpha-carbonic anhydrase family.</text>
</comment>
<dbReference type="GO" id="GO:0005886">
    <property type="term" value="C:plasma membrane"/>
    <property type="evidence" value="ECO:0007669"/>
    <property type="project" value="TreeGrafter"/>
</dbReference>
<dbReference type="SMART" id="SM01057">
    <property type="entry name" value="Carb_anhydrase"/>
    <property type="match status" value="1"/>
</dbReference>
<dbReference type="InterPro" id="IPR001148">
    <property type="entry name" value="CA_dom"/>
</dbReference>